<dbReference type="PANTHER" id="PTHR43429">
    <property type="entry name" value="PYRIDINE NUCLEOTIDE-DISULFIDE OXIDOREDUCTASE DOMAIN-CONTAINING"/>
    <property type="match status" value="1"/>
</dbReference>
<dbReference type="InterPro" id="IPR041575">
    <property type="entry name" value="Rubredoxin_C"/>
</dbReference>
<comment type="cofactor">
    <cofactor evidence="1">
        <name>FAD</name>
        <dbReference type="ChEBI" id="CHEBI:57692"/>
    </cofactor>
</comment>
<feature type="domain" description="FAD/NAD(P)-binding" evidence="4">
    <location>
        <begin position="25"/>
        <end position="313"/>
    </location>
</feature>
<comment type="caution">
    <text evidence="6">The sequence shown here is derived from an EMBL/GenBank/DDBJ whole genome shotgun (WGS) entry which is preliminary data.</text>
</comment>
<protein>
    <submittedName>
        <fullName evidence="6">NAD(P)/FAD-dependent oxidoreductase</fullName>
    </submittedName>
</protein>
<dbReference type="SUPFAM" id="SSF51905">
    <property type="entry name" value="FAD/NAD(P)-binding domain"/>
    <property type="match status" value="1"/>
</dbReference>
<sequence>MLNKVINKLVSNKEKNEENKSNKKNYLILGASAAGINAAKTLRDLDLDSNITIISKDEKVYSRCMLHHVISNHRTVEEINFVEDNFMENNNIYWIKNKSIKSIDTKKKKVVIEGQEIGYDKLLIATGASSFIPPIKNIKEGNYIYTLRNIDDVYKIKEKAKISKKAAIIGAGLIGIDALTGLMEYESLELSLIYPSNYILDRQLDEYSAKVYESKFIEKGVSLYSGQSVNEIILDEENNVSGVQLGNGTVVECDLLIVSTGVTPNIDFIRETGIENNRGIVINDKCESTVNDVYAAGDVVGKNAIWPLAVKQGIVAAYNMVGIERNIDDNFTLKNSMNFMGIPTVSLGIVNSEGDDYDIITRYDNGSYKKFIYKDNIIYGLISQGDISYIGVLTQLIKNKVEIPDLKSRIFDVGYSDFFAMKENGEFEYSI</sequence>
<dbReference type="PRINTS" id="PR00368">
    <property type="entry name" value="FADPNR"/>
</dbReference>
<reference evidence="6 7" key="1">
    <citation type="submission" date="2020-08" db="EMBL/GenBank/DDBJ databases">
        <authorList>
            <person name="Liu C."/>
            <person name="Sun Q."/>
        </authorList>
    </citation>
    <scope>NUCLEOTIDE SEQUENCE [LARGE SCALE GENOMIC DNA]</scope>
    <source>
        <strain evidence="6 7">NSJ-18</strain>
    </source>
</reference>
<evidence type="ECO:0000259" key="4">
    <source>
        <dbReference type="Pfam" id="PF07992"/>
    </source>
</evidence>
<dbReference type="InterPro" id="IPR036188">
    <property type="entry name" value="FAD/NAD-bd_sf"/>
</dbReference>
<dbReference type="Pfam" id="PF07992">
    <property type="entry name" value="Pyr_redox_2"/>
    <property type="match status" value="1"/>
</dbReference>
<dbReference type="PANTHER" id="PTHR43429:SF3">
    <property type="entry name" value="NITRITE REDUCTASE [NAD(P)H]"/>
    <property type="match status" value="1"/>
</dbReference>
<keyword evidence="2" id="KW-0285">Flavoprotein</keyword>
<name>A0ABR7JS87_9FIRM</name>
<keyword evidence="7" id="KW-1185">Reference proteome</keyword>
<dbReference type="Proteomes" id="UP000609849">
    <property type="component" value="Unassembled WGS sequence"/>
</dbReference>
<evidence type="ECO:0000313" key="7">
    <source>
        <dbReference type="Proteomes" id="UP000609849"/>
    </source>
</evidence>
<evidence type="ECO:0000256" key="3">
    <source>
        <dbReference type="ARBA" id="ARBA00022827"/>
    </source>
</evidence>
<feature type="domain" description="NADH-rubredoxin oxidoreductase C-terminal" evidence="5">
    <location>
        <begin position="335"/>
        <end position="400"/>
    </location>
</feature>
<dbReference type="InterPro" id="IPR050260">
    <property type="entry name" value="FAD-bd_OxRdtase"/>
</dbReference>
<accession>A0ABR7JS87</accession>
<dbReference type="Pfam" id="PF18267">
    <property type="entry name" value="Rubredoxin_C"/>
    <property type="match status" value="1"/>
</dbReference>
<dbReference type="InterPro" id="IPR016156">
    <property type="entry name" value="FAD/NAD-linked_Rdtase_dimer_sf"/>
</dbReference>
<dbReference type="EMBL" id="JACRWE010000007">
    <property type="protein sequence ID" value="MBC5997783.1"/>
    <property type="molecule type" value="Genomic_DNA"/>
</dbReference>
<dbReference type="RefSeq" id="WP_153972478.1">
    <property type="nucleotide sequence ID" value="NZ_JACRWE010000007.1"/>
</dbReference>
<gene>
    <name evidence="6" type="ORF">H8923_13545</name>
</gene>
<evidence type="ECO:0000259" key="5">
    <source>
        <dbReference type="Pfam" id="PF18267"/>
    </source>
</evidence>
<organism evidence="6 7">
    <name type="scientific">Romboutsia faecis</name>
    <dbReference type="NCBI Taxonomy" id="2764597"/>
    <lineage>
        <taxon>Bacteria</taxon>
        <taxon>Bacillati</taxon>
        <taxon>Bacillota</taxon>
        <taxon>Clostridia</taxon>
        <taxon>Peptostreptococcales</taxon>
        <taxon>Peptostreptococcaceae</taxon>
        <taxon>Romboutsia</taxon>
    </lineage>
</organism>
<dbReference type="PRINTS" id="PR00411">
    <property type="entry name" value="PNDRDTASEI"/>
</dbReference>
<evidence type="ECO:0000313" key="6">
    <source>
        <dbReference type="EMBL" id="MBC5997783.1"/>
    </source>
</evidence>
<dbReference type="Gene3D" id="3.50.50.60">
    <property type="entry name" value="FAD/NAD(P)-binding domain"/>
    <property type="match status" value="2"/>
</dbReference>
<dbReference type="Gene3D" id="3.30.390.30">
    <property type="match status" value="1"/>
</dbReference>
<keyword evidence="3" id="KW-0274">FAD</keyword>
<dbReference type="InterPro" id="IPR023753">
    <property type="entry name" value="FAD/NAD-binding_dom"/>
</dbReference>
<proteinExistence type="predicted"/>
<evidence type="ECO:0000256" key="1">
    <source>
        <dbReference type="ARBA" id="ARBA00001974"/>
    </source>
</evidence>
<evidence type="ECO:0000256" key="2">
    <source>
        <dbReference type="ARBA" id="ARBA00022630"/>
    </source>
</evidence>